<keyword evidence="1" id="KW-0732">Signal</keyword>
<sequence>MKLTTATAIILPLLTYANPLSPPWQPPCDQCKVSPTENKCHITTSCTYVWGHTGSTPAPCPSLSFIPLLPPFLSQSPVLPTTPLTFAPDYCACRAGYRATGQAADDWTVQWRLPWYGGNGDPSQEGRVFVKPGTECNTLCDRWYDGSKGCQEVKLKDSCMLN</sequence>
<name>A0A9P9D567_9PLEO</name>
<comment type="caution">
    <text evidence="2">The sequence shown here is derived from an EMBL/GenBank/DDBJ whole genome shotgun (WGS) entry which is preliminary data.</text>
</comment>
<keyword evidence="3" id="KW-1185">Reference proteome</keyword>
<feature type="chain" id="PRO_5040516428" evidence="1">
    <location>
        <begin position="18"/>
        <end position="162"/>
    </location>
</feature>
<accession>A0A9P9D567</accession>
<dbReference type="EMBL" id="JAGMWT010000018">
    <property type="protein sequence ID" value="KAH7113790.1"/>
    <property type="molecule type" value="Genomic_DNA"/>
</dbReference>
<evidence type="ECO:0000313" key="2">
    <source>
        <dbReference type="EMBL" id="KAH7113790.1"/>
    </source>
</evidence>
<gene>
    <name evidence="2" type="ORF">B0J11DRAFT_584997</name>
</gene>
<evidence type="ECO:0000313" key="3">
    <source>
        <dbReference type="Proteomes" id="UP000700596"/>
    </source>
</evidence>
<protein>
    <submittedName>
        <fullName evidence="2">Uncharacterized protein</fullName>
    </submittedName>
</protein>
<dbReference type="AlphaFoldDB" id="A0A9P9D567"/>
<dbReference type="Proteomes" id="UP000700596">
    <property type="component" value="Unassembled WGS sequence"/>
</dbReference>
<dbReference type="OrthoDB" id="291007at2759"/>
<reference evidence="2" key="1">
    <citation type="journal article" date="2021" name="Nat. Commun.">
        <title>Genetic determinants of endophytism in the Arabidopsis root mycobiome.</title>
        <authorList>
            <person name="Mesny F."/>
            <person name="Miyauchi S."/>
            <person name="Thiergart T."/>
            <person name="Pickel B."/>
            <person name="Atanasova L."/>
            <person name="Karlsson M."/>
            <person name="Huettel B."/>
            <person name="Barry K.W."/>
            <person name="Haridas S."/>
            <person name="Chen C."/>
            <person name="Bauer D."/>
            <person name="Andreopoulos W."/>
            <person name="Pangilinan J."/>
            <person name="LaButti K."/>
            <person name="Riley R."/>
            <person name="Lipzen A."/>
            <person name="Clum A."/>
            <person name="Drula E."/>
            <person name="Henrissat B."/>
            <person name="Kohler A."/>
            <person name="Grigoriev I.V."/>
            <person name="Martin F.M."/>
            <person name="Hacquard S."/>
        </authorList>
    </citation>
    <scope>NUCLEOTIDE SEQUENCE</scope>
    <source>
        <strain evidence="2">MPI-CAGE-CH-0243</strain>
    </source>
</reference>
<organism evidence="2 3">
    <name type="scientific">Dendryphion nanum</name>
    <dbReference type="NCBI Taxonomy" id="256645"/>
    <lineage>
        <taxon>Eukaryota</taxon>
        <taxon>Fungi</taxon>
        <taxon>Dikarya</taxon>
        <taxon>Ascomycota</taxon>
        <taxon>Pezizomycotina</taxon>
        <taxon>Dothideomycetes</taxon>
        <taxon>Pleosporomycetidae</taxon>
        <taxon>Pleosporales</taxon>
        <taxon>Torulaceae</taxon>
        <taxon>Dendryphion</taxon>
    </lineage>
</organism>
<evidence type="ECO:0000256" key="1">
    <source>
        <dbReference type="SAM" id="SignalP"/>
    </source>
</evidence>
<proteinExistence type="predicted"/>
<feature type="signal peptide" evidence="1">
    <location>
        <begin position="1"/>
        <end position="17"/>
    </location>
</feature>